<evidence type="ECO:0000259" key="12">
    <source>
        <dbReference type="Pfam" id="PF12019"/>
    </source>
</evidence>
<dbReference type="InterPro" id="IPR022346">
    <property type="entry name" value="T2SS_GspH"/>
</dbReference>
<dbReference type="NCBIfam" id="TIGR02532">
    <property type="entry name" value="IV_pilin_GFxxxE"/>
    <property type="match status" value="1"/>
</dbReference>
<name>A0A1N6Y5Z4_AERVE</name>
<evidence type="ECO:0000256" key="1">
    <source>
        <dbReference type="ARBA" id="ARBA00004377"/>
    </source>
</evidence>
<evidence type="ECO:0000256" key="8">
    <source>
        <dbReference type="ARBA" id="ARBA00023136"/>
    </source>
</evidence>
<dbReference type="AlphaFoldDB" id="A0A1N6Y5Z4"/>
<accession>A0A1N6Y5Z4</accession>
<evidence type="ECO:0000256" key="3">
    <source>
        <dbReference type="ARBA" id="ARBA00022475"/>
    </source>
</evidence>
<feature type="transmembrane region" description="Helical" evidence="11">
    <location>
        <begin position="6"/>
        <end position="26"/>
    </location>
</feature>
<evidence type="ECO:0000256" key="11">
    <source>
        <dbReference type="SAM" id="Phobius"/>
    </source>
</evidence>
<keyword evidence="6 11" id="KW-0812">Transmembrane</keyword>
<dbReference type="SUPFAM" id="SSF54523">
    <property type="entry name" value="Pili subunits"/>
    <property type="match status" value="1"/>
</dbReference>
<protein>
    <recommendedName>
        <fullName evidence="2">Type II secretion system protein H</fullName>
    </recommendedName>
    <alternativeName>
        <fullName evidence="10">General secretion pathway protein H</fullName>
    </alternativeName>
</protein>
<evidence type="ECO:0000256" key="7">
    <source>
        <dbReference type="ARBA" id="ARBA00022989"/>
    </source>
</evidence>
<comment type="similarity">
    <text evidence="9">Belongs to the GSP H family.</text>
</comment>
<evidence type="ECO:0000313" key="13">
    <source>
        <dbReference type="EMBL" id="MCR4449673.1"/>
    </source>
</evidence>
<evidence type="ECO:0000256" key="4">
    <source>
        <dbReference type="ARBA" id="ARBA00022481"/>
    </source>
</evidence>
<dbReference type="RefSeq" id="WP_076494537.1">
    <property type="nucleotide sequence ID" value="NZ_CAWOON010000017.1"/>
</dbReference>
<dbReference type="InterPro" id="IPR045584">
    <property type="entry name" value="Pilin-like"/>
</dbReference>
<dbReference type="EMBL" id="PZKL01000036">
    <property type="protein sequence ID" value="PTH80364.1"/>
    <property type="molecule type" value="Genomic_DNA"/>
</dbReference>
<evidence type="ECO:0000256" key="9">
    <source>
        <dbReference type="ARBA" id="ARBA00025772"/>
    </source>
</evidence>
<dbReference type="Pfam" id="PF12019">
    <property type="entry name" value="GspH"/>
    <property type="match status" value="1"/>
</dbReference>
<dbReference type="GO" id="GO:0015627">
    <property type="term" value="C:type II protein secretion system complex"/>
    <property type="evidence" value="ECO:0007669"/>
    <property type="project" value="InterPro"/>
</dbReference>
<reference evidence="13" key="2">
    <citation type="submission" date="2022-08" db="EMBL/GenBank/DDBJ databases">
        <title>A global survey of hypervirulent Aeromonas hydrophila identified this emerging pathogen in farmed fish in the lower Mekong River basin.</title>
        <authorList>
            <person name="Xu T."/>
            <person name="Rasmussen-Ivey C.R."/>
            <person name="Moen F.S."/>
            <person name="Fernandez Bravo A."/>
            <person name="Lamy B."/>
            <person name="Beaz-Hidalgo R."/>
            <person name="Khan C.D."/>
            <person name="Castro Escarpulli G."/>
            <person name="Yasin I.S.M."/>
            <person name="Figueras M.J."/>
            <person name="Azzam Sayuti M."/>
            <person name="Karim M.M."/>
            <person name="Alam K.M."/>
            <person name="Le T.T.T."/>
            <person name="Thao N.H.P."/>
            <person name="Addo S."/>
            <person name="Duodu S."/>
            <person name="Ali S."/>
            <person name="Mey S."/>
            <person name="Somony T."/>
            <person name="Liles M.R."/>
        </authorList>
    </citation>
    <scope>NUCLEOTIDE SEQUENCE</scope>
    <source>
        <strain evidence="13">0.14</strain>
    </source>
</reference>
<feature type="domain" description="General secretion pathway GspH" evidence="12">
    <location>
        <begin position="42"/>
        <end position="153"/>
    </location>
</feature>
<evidence type="ECO:0000256" key="6">
    <source>
        <dbReference type="ARBA" id="ARBA00022692"/>
    </source>
</evidence>
<gene>
    <name evidence="14" type="ORF">DAA48_14890</name>
    <name evidence="13" type="ORF">NS965_14885</name>
</gene>
<evidence type="ECO:0000256" key="10">
    <source>
        <dbReference type="ARBA" id="ARBA00030775"/>
    </source>
</evidence>
<evidence type="ECO:0000313" key="14">
    <source>
        <dbReference type="EMBL" id="PTH80364.1"/>
    </source>
</evidence>
<evidence type="ECO:0000256" key="2">
    <source>
        <dbReference type="ARBA" id="ARBA00021549"/>
    </source>
</evidence>
<evidence type="ECO:0000256" key="5">
    <source>
        <dbReference type="ARBA" id="ARBA00022519"/>
    </source>
</evidence>
<dbReference type="GO" id="GO:0005886">
    <property type="term" value="C:plasma membrane"/>
    <property type="evidence" value="ECO:0007669"/>
    <property type="project" value="UniProtKB-SubCell"/>
</dbReference>
<sequence length="165" mass="17684">MKNAGFTLMELMIAIALGVILLGIGIPSLGSLLKDSTANYESERLIKLLRFARTHAISDQQTVTACLINNNNECVEQDPVQLLVFIDDDGNAELDEGEVELARTPAFTPDATISSTRPRVLFAADGTSLGTNMTVRVCISEEPRVDVVIAASGRSSKSETTSICP</sequence>
<proteinExistence type="inferred from homology"/>
<dbReference type="GO" id="GO:0015628">
    <property type="term" value="P:protein secretion by the type II secretion system"/>
    <property type="evidence" value="ECO:0007669"/>
    <property type="project" value="InterPro"/>
</dbReference>
<keyword evidence="3" id="KW-1003">Cell membrane</keyword>
<keyword evidence="5" id="KW-0997">Cell inner membrane</keyword>
<dbReference type="EMBL" id="JANLFC010000047">
    <property type="protein sequence ID" value="MCR4449673.1"/>
    <property type="molecule type" value="Genomic_DNA"/>
</dbReference>
<dbReference type="Proteomes" id="UP001204061">
    <property type="component" value="Unassembled WGS sequence"/>
</dbReference>
<evidence type="ECO:0000313" key="15">
    <source>
        <dbReference type="Proteomes" id="UP000241986"/>
    </source>
</evidence>
<dbReference type="Gene3D" id="3.55.40.10">
    <property type="entry name" value="minor pseudopilin epsh domain"/>
    <property type="match status" value="1"/>
</dbReference>
<comment type="caution">
    <text evidence="14">The sequence shown here is derived from an EMBL/GenBank/DDBJ whole genome shotgun (WGS) entry which is preliminary data.</text>
</comment>
<keyword evidence="7 11" id="KW-1133">Transmembrane helix</keyword>
<keyword evidence="4" id="KW-0488">Methylation</keyword>
<keyword evidence="8 11" id="KW-0472">Membrane</keyword>
<organism evidence="14 15">
    <name type="scientific">Aeromonas veronii</name>
    <dbReference type="NCBI Taxonomy" id="654"/>
    <lineage>
        <taxon>Bacteria</taxon>
        <taxon>Pseudomonadati</taxon>
        <taxon>Pseudomonadota</taxon>
        <taxon>Gammaproteobacteria</taxon>
        <taxon>Aeromonadales</taxon>
        <taxon>Aeromonadaceae</taxon>
        <taxon>Aeromonas</taxon>
    </lineage>
</organism>
<dbReference type="Proteomes" id="UP000241986">
    <property type="component" value="Unassembled WGS sequence"/>
</dbReference>
<dbReference type="InterPro" id="IPR012902">
    <property type="entry name" value="N_methyl_site"/>
</dbReference>
<dbReference type="Pfam" id="PF07963">
    <property type="entry name" value="N_methyl"/>
    <property type="match status" value="1"/>
</dbReference>
<reference evidence="14 15" key="1">
    <citation type="submission" date="2018-03" db="EMBL/GenBank/DDBJ databases">
        <title>Aeromonas veronii whole genome sequencing and analysis.</title>
        <authorList>
            <person name="Xie H."/>
            <person name="Liu T."/>
            <person name="Wang K."/>
        </authorList>
    </citation>
    <scope>NUCLEOTIDE SEQUENCE [LARGE SCALE GENOMIC DNA]</scope>
    <source>
        <strain evidence="14 15">XH.VA.1</strain>
    </source>
</reference>
<comment type="subcellular location">
    <subcellularLocation>
        <location evidence="1">Cell inner membrane</location>
        <topology evidence="1">Single-pass membrane protein</topology>
    </subcellularLocation>
</comment>